<dbReference type="AlphaFoldDB" id="A0A0L0SV49"/>
<dbReference type="STRING" id="578462.A0A0L0SV49"/>
<dbReference type="Pfam" id="PF00339">
    <property type="entry name" value="Arrestin_N"/>
    <property type="match status" value="1"/>
</dbReference>
<feature type="compositionally biased region" description="Pro residues" evidence="1">
    <location>
        <begin position="371"/>
        <end position="380"/>
    </location>
</feature>
<dbReference type="eggNOG" id="KOG3780">
    <property type="taxonomic scope" value="Eukaryota"/>
</dbReference>
<accession>A0A0L0SV49</accession>
<proteinExistence type="predicted"/>
<evidence type="ECO:0000313" key="3">
    <source>
        <dbReference type="EMBL" id="KNE66214.1"/>
    </source>
</evidence>
<dbReference type="EMBL" id="GG745349">
    <property type="protein sequence ID" value="KNE66214.1"/>
    <property type="molecule type" value="Genomic_DNA"/>
</dbReference>
<dbReference type="SMART" id="SM01017">
    <property type="entry name" value="Arrestin_C"/>
    <property type="match status" value="2"/>
</dbReference>
<evidence type="ECO:0000256" key="1">
    <source>
        <dbReference type="SAM" id="MobiDB-lite"/>
    </source>
</evidence>
<dbReference type="GO" id="GO:0015031">
    <property type="term" value="P:protein transport"/>
    <property type="evidence" value="ECO:0007669"/>
    <property type="project" value="TreeGrafter"/>
</dbReference>
<reference evidence="3 4" key="1">
    <citation type="submission" date="2009-11" db="EMBL/GenBank/DDBJ databases">
        <title>Annotation of Allomyces macrogynus ATCC 38327.</title>
        <authorList>
            <consortium name="The Broad Institute Genome Sequencing Platform"/>
            <person name="Russ C."/>
            <person name="Cuomo C."/>
            <person name="Burger G."/>
            <person name="Gray M.W."/>
            <person name="Holland P.W.H."/>
            <person name="King N."/>
            <person name="Lang F.B.F."/>
            <person name="Roger A.J."/>
            <person name="Ruiz-Trillo I."/>
            <person name="Young S.K."/>
            <person name="Zeng Q."/>
            <person name="Gargeya S."/>
            <person name="Fitzgerald M."/>
            <person name="Haas B."/>
            <person name="Abouelleil A."/>
            <person name="Alvarado L."/>
            <person name="Arachchi H.M."/>
            <person name="Berlin A."/>
            <person name="Chapman S.B."/>
            <person name="Gearin G."/>
            <person name="Goldberg J."/>
            <person name="Griggs A."/>
            <person name="Gujja S."/>
            <person name="Hansen M."/>
            <person name="Heiman D."/>
            <person name="Howarth C."/>
            <person name="Larimer J."/>
            <person name="Lui A."/>
            <person name="MacDonald P.J.P."/>
            <person name="McCowen C."/>
            <person name="Montmayeur A."/>
            <person name="Murphy C."/>
            <person name="Neiman D."/>
            <person name="Pearson M."/>
            <person name="Priest M."/>
            <person name="Roberts A."/>
            <person name="Saif S."/>
            <person name="Shea T."/>
            <person name="Sisk P."/>
            <person name="Stolte C."/>
            <person name="Sykes S."/>
            <person name="Wortman J."/>
            <person name="Nusbaum C."/>
            <person name="Birren B."/>
        </authorList>
    </citation>
    <scope>NUCLEOTIDE SEQUENCE [LARGE SCALE GENOMIC DNA]</scope>
    <source>
        <strain evidence="3 4">ATCC 38327</strain>
    </source>
</reference>
<feature type="region of interest" description="Disordered" evidence="1">
    <location>
        <begin position="358"/>
        <end position="404"/>
    </location>
</feature>
<dbReference type="InterPro" id="IPR011021">
    <property type="entry name" value="Arrestin-like_N"/>
</dbReference>
<feature type="domain" description="Arrestin C-terminal-like" evidence="2">
    <location>
        <begin position="1"/>
        <end position="171"/>
    </location>
</feature>
<dbReference type="InterPro" id="IPR050357">
    <property type="entry name" value="Arrestin_domain-protein"/>
</dbReference>
<dbReference type="OrthoDB" id="2333384at2759"/>
<dbReference type="InterPro" id="IPR011022">
    <property type="entry name" value="Arrestin_C-like"/>
</dbReference>
<keyword evidence="4" id="KW-1185">Reference proteome</keyword>
<feature type="region of interest" description="Disordered" evidence="1">
    <location>
        <begin position="52"/>
        <end position="73"/>
    </location>
</feature>
<evidence type="ECO:0000259" key="2">
    <source>
        <dbReference type="SMART" id="SM01017"/>
    </source>
</evidence>
<evidence type="ECO:0000313" key="4">
    <source>
        <dbReference type="Proteomes" id="UP000054350"/>
    </source>
</evidence>
<reference evidence="4" key="2">
    <citation type="submission" date="2009-11" db="EMBL/GenBank/DDBJ databases">
        <title>The Genome Sequence of Allomyces macrogynus strain ATCC 38327.</title>
        <authorList>
            <consortium name="The Broad Institute Genome Sequencing Platform"/>
            <person name="Russ C."/>
            <person name="Cuomo C."/>
            <person name="Shea T."/>
            <person name="Young S.K."/>
            <person name="Zeng Q."/>
            <person name="Koehrsen M."/>
            <person name="Haas B."/>
            <person name="Borodovsky M."/>
            <person name="Guigo R."/>
            <person name="Alvarado L."/>
            <person name="Berlin A."/>
            <person name="Borenstein D."/>
            <person name="Chen Z."/>
            <person name="Engels R."/>
            <person name="Freedman E."/>
            <person name="Gellesch M."/>
            <person name="Goldberg J."/>
            <person name="Griggs A."/>
            <person name="Gujja S."/>
            <person name="Heiman D."/>
            <person name="Hepburn T."/>
            <person name="Howarth C."/>
            <person name="Jen D."/>
            <person name="Larson L."/>
            <person name="Lewis B."/>
            <person name="Mehta T."/>
            <person name="Park D."/>
            <person name="Pearson M."/>
            <person name="Roberts A."/>
            <person name="Saif S."/>
            <person name="Shenoy N."/>
            <person name="Sisk P."/>
            <person name="Stolte C."/>
            <person name="Sykes S."/>
            <person name="Walk T."/>
            <person name="White J."/>
            <person name="Yandava C."/>
            <person name="Burger G."/>
            <person name="Gray M.W."/>
            <person name="Holland P.W.H."/>
            <person name="King N."/>
            <person name="Lang F.B.F."/>
            <person name="Roger A.J."/>
            <person name="Ruiz-Trillo I."/>
            <person name="Lander E."/>
            <person name="Nusbaum C."/>
        </authorList>
    </citation>
    <scope>NUCLEOTIDE SEQUENCE [LARGE SCALE GENOMIC DNA]</scope>
    <source>
        <strain evidence="4">ATCC 38327</strain>
    </source>
</reference>
<gene>
    <name evidence="3" type="ORF">AMAG_10453</name>
</gene>
<organism evidence="3 4">
    <name type="scientific">Allomyces macrogynus (strain ATCC 38327)</name>
    <name type="common">Allomyces javanicus var. macrogynus</name>
    <dbReference type="NCBI Taxonomy" id="578462"/>
    <lineage>
        <taxon>Eukaryota</taxon>
        <taxon>Fungi</taxon>
        <taxon>Fungi incertae sedis</taxon>
        <taxon>Blastocladiomycota</taxon>
        <taxon>Blastocladiomycetes</taxon>
        <taxon>Blastocladiales</taxon>
        <taxon>Blastocladiaceae</taxon>
        <taxon>Allomyces</taxon>
    </lineage>
</organism>
<dbReference type="Gene3D" id="2.60.40.640">
    <property type="match status" value="2"/>
</dbReference>
<feature type="domain" description="Arrestin C-terminal-like" evidence="2">
    <location>
        <begin position="198"/>
        <end position="329"/>
    </location>
</feature>
<feature type="compositionally biased region" description="Low complexity" evidence="1">
    <location>
        <begin position="360"/>
        <end position="370"/>
    </location>
</feature>
<sequence length="404" mass="43660">MSAPTAFSIVLDQQTFVAGDIVRGVVFLCTTDELTVRGLRIVLKGSARARIPTTETRTTPHHHSAPGGYGSDHNALNSTHTETVTAWHTDKKQLVEIETTLWGNRDKGFFVAGSDLRAGQYTFPFAFQLPPTALPSFQSEFGRIRYKLRATIDRPWKSNFVTQVGVHVTAPWDPVVRHAHECMRSVEASKTVCCWFWSKGTVSAVLRSDQTVYSPGTGPLVAQLNIDNLSPRKCHNMTVTLVRKDTYTAQGNVKTIENTVAKIVLGDTVPKHTRNYGVNVPLAMPNDLVPSITGLAIIKVEYMLRAYIGVKSACPLKTDLPVLVGQPAEVLTHQAAMTATHAGKGALGDPRFADYGQDGAAAAAGASSSTAPPPLPPRDVPPAYDDLVDVRVDPNSAPPMSSKV</sequence>
<dbReference type="PANTHER" id="PTHR11188">
    <property type="entry name" value="ARRESTIN DOMAIN CONTAINING PROTEIN"/>
    <property type="match status" value="1"/>
</dbReference>
<dbReference type="InterPro" id="IPR014752">
    <property type="entry name" value="Arrestin-like_C"/>
</dbReference>
<protein>
    <recommendedName>
        <fullName evidence="2">Arrestin C-terminal-like domain-containing protein</fullName>
    </recommendedName>
</protein>
<dbReference type="Proteomes" id="UP000054350">
    <property type="component" value="Unassembled WGS sequence"/>
</dbReference>
<dbReference type="SUPFAM" id="SSF81296">
    <property type="entry name" value="E set domains"/>
    <property type="match status" value="2"/>
</dbReference>
<dbReference type="PANTHER" id="PTHR11188:SF17">
    <property type="entry name" value="FI21816P1"/>
    <property type="match status" value="1"/>
</dbReference>
<dbReference type="Pfam" id="PF02752">
    <property type="entry name" value="Arrestin_C"/>
    <property type="match status" value="1"/>
</dbReference>
<dbReference type="InterPro" id="IPR014756">
    <property type="entry name" value="Ig_E-set"/>
</dbReference>
<dbReference type="GO" id="GO:0005737">
    <property type="term" value="C:cytoplasm"/>
    <property type="evidence" value="ECO:0007669"/>
    <property type="project" value="TreeGrafter"/>
</dbReference>
<name>A0A0L0SV49_ALLM3</name>
<dbReference type="VEuPathDB" id="FungiDB:AMAG_10453"/>